<dbReference type="InterPro" id="IPR000571">
    <property type="entry name" value="Znf_CCCH"/>
</dbReference>
<name>A0AAV8VYG4_9CUCU</name>
<keyword evidence="5" id="KW-1185">Reference proteome</keyword>
<feature type="domain" description="C3H1-type" evidence="3">
    <location>
        <begin position="7"/>
        <end position="34"/>
    </location>
</feature>
<sequence length="462" mass="52906">MTDLDSPKKNNDCYFYYYSTCAKGDNCMFRHEPSALGCETMCSFWKEGKCLNVHCNFRHMELRKNRKAIPCYWESQPVGCLKAHCPFLHQNPRPSDDISVEKANLPAEKSNKDNESSERKVTAVDSLVVNFEEESDSESVPTYSPLKNSNRIVKVKTLEEIRLEKVQAESAAFYSYSGLDPGSCSLSSSDDDLRERIVRRVFSKQQPQQRTVTLKTYPSEKVQISKRLRNDALVTVLDNEPIFAKKQKTVHLKDNGDFQISFNKAPKDASFARTDFQDSRHKRSITFQKVESNVDNIKIKTLAEIRAERTRGFLDNCSSEKSDSLEALDEAEVTSTSPDEQVQGCSHDNKNRSDCSKRKIKLRRKLLVKDESTTSSNDKEDVVTSNEQNAFAKDYGESFFPTEQNEILHDHSRNLTKKYSSSDSDKMEEDVLLLEDDEDEEYDVTLKAEDELLNEINSFIDN</sequence>
<dbReference type="EMBL" id="JANEYG010000019">
    <property type="protein sequence ID" value="KAJ8919329.1"/>
    <property type="molecule type" value="Genomic_DNA"/>
</dbReference>
<dbReference type="GO" id="GO:0008270">
    <property type="term" value="F:zinc ion binding"/>
    <property type="evidence" value="ECO:0007669"/>
    <property type="project" value="UniProtKB-KW"/>
</dbReference>
<evidence type="ECO:0000313" key="4">
    <source>
        <dbReference type="EMBL" id="KAJ8919329.1"/>
    </source>
</evidence>
<dbReference type="FunFam" id="4.10.1000.10:FF:000026">
    <property type="entry name" value="Zinc finger CCCH domain-containing protein 11A"/>
    <property type="match status" value="1"/>
</dbReference>
<proteinExistence type="predicted"/>
<dbReference type="SMART" id="SM00356">
    <property type="entry name" value="ZnF_C3H1"/>
    <property type="match status" value="3"/>
</dbReference>
<feature type="compositionally biased region" description="Polar residues" evidence="2">
    <location>
        <begin position="333"/>
        <end position="346"/>
    </location>
</feature>
<dbReference type="InterPro" id="IPR041686">
    <property type="entry name" value="Znf-CCCH_3"/>
</dbReference>
<reference evidence="4 5" key="1">
    <citation type="journal article" date="2023" name="Insect Mol. Biol.">
        <title>Genome sequencing provides insights into the evolution of gene families encoding plant cell wall-degrading enzymes in longhorned beetles.</title>
        <authorList>
            <person name="Shin N.R."/>
            <person name="Okamura Y."/>
            <person name="Kirsch R."/>
            <person name="Pauchet Y."/>
        </authorList>
    </citation>
    <scope>NUCLEOTIDE SEQUENCE [LARGE SCALE GENOMIC DNA]</scope>
    <source>
        <strain evidence="4">EAD_L_NR</strain>
    </source>
</reference>
<keyword evidence="1" id="KW-0862">Zinc</keyword>
<feature type="region of interest" description="Disordered" evidence="2">
    <location>
        <begin position="325"/>
        <end position="353"/>
    </location>
</feature>
<accession>A0AAV8VYG4</accession>
<dbReference type="PANTHER" id="PTHR15725">
    <property type="entry name" value="ZN-FINGER, C-X8-C-X5-C-X3-H TYPE-CONTAINING"/>
    <property type="match status" value="1"/>
</dbReference>
<dbReference type="Proteomes" id="UP001159042">
    <property type="component" value="Unassembled WGS sequence"/>
</dbReference>
<dbReference type="AlphaFoldDB" id="A0AAV8VYG4"/>
<feature type="zinc finger region" description="C3H1-type" evidence="1">
    <location>
        <begin position="7"/>
        <end position="34"/>
    </location>
</feature>
<evidence type="ECO:0000259" key="3">
    <source>
        <dbReference type="PROSITE" id="PS50103"/>
    </source>
</evidence>
<dbReference type="Gene3D" id="4.10.1000.10">
    <property type="entry name" value="Zinc finger, CCCH-type"/>
    <property type="match status" value="1"/>
</dbReference>
<gene>
    <name evidence="4" type="ORF">NQ315_003913</name>
</gene>
<protein>
    <recommendedName>
        <fullName evidence="3">C3H1-type domain-containing protein</fullName>
    </recommendedName>
</protein>
<keyword evidence="1" id="KW-0479">Metal-binding</keyword>
<dbReference type="PANTHER" id="PTHR15725:SF14">
    <property type="entry name" value="ZINC FINGER CCCH DOMAIN-CONTAINING PROTEIN 11A"/>
    <property type="match status" value="1"/>
</dbReference>
<comment type="caution">
    <text evidence="4">The sequence shown here is derived from an EMBL/GenBank/DDBJ whole genome shotgun (WGS) entry which is preliminary data.</text>
</comment>
<keyword evidence="1" id="KW-0863">Zinc-finger</keyword>
<evidence type="ECO:0000313" key="5">
    <source>
        <dbReference type="Proteomes" id="UP001159042"/>
    </source>
</evidence>
<dbReference type="Pfam" id="PF15663">
    <property type="entry name" value="zf-CCCH_3"/>
    <property type="match status" value="1"/>
</dbReference>
<evidence type="ECO:0000256" key="1">
    <source>
        <dbReference type="PROSITE-ProRule" id="PRU00723"/>
    </source>
</evidence>
<organism evidence="4 5">
    <name type="scientific">Exocentrus adspersus</name>
    <dbReference type="NCBI Taxonomy" id="1586481"/>
    <lineage>
        <taxon>Eukaryota</taxon>
        <taxon>Metazoa</taxon>
        <taxon>Ecdysozoa</taxon>
        <taxon>Arthropoda</taxon>
        <taxon>Hexapoda</taxon>
        <taxon>Insecta</taxon>
        <taxon>Pterygota</taxon>
        <taxon>Neoptera</taxon>
        <taxon>Endopterygota</taxon>
        <taxon>Coleoptera</taxon>
        <taxon>Polyphaga</taxon>
        <taxon>Cucujiformia</taxon>
        <taxon>Chrysomeloidea</taxon>
        <taxon>Cerambycidae</taxon>
        <taxon>Lamiinae</taxon>
        <taxon>Acanthocinini</taxon>
        <taxon>Exocentrus</taxon>
    </lineage>
</organism>
<dbReference type="PROSITE" id="PS50103">
    <property type="entry name" value="ZF_C3H1"/>
    <property type="match status" value="1"/>
</dbReference>
<evidence type="ECO:0000256" key="2">
    <source>
        <dbReference type="SAM" id="MobiDB-lite"/>
    </source>
</evidence>